<dbReference type="Pfam" id="PF19700">
    <property type="entry name" value="DUF6198"/>
    <property type="match status" value="1"/>
</dbReference>
<reference evidence="2" key="1">
    <citation type="submission" date="2019-08" db="EMBL/GenBank/DDBJ databases">
        <title>Complete genome sequence of a mangrove-derived Streptomyces xiamenensis.</title>
        <authorList>
            <person name="Xu J."/>
        </authorList>
    </citation>
    <scope>NUCLEOTIDE SEQUENCE</scope>
    <source>
        <strain evidence="2">318</strain>
    </source>
</reference>
<dbReference type="PATRIC" id="fig|408015.6.peg.749"/>
<sequence>MHRARRLLQLLVGLVLYGTAAALLVRSELGTNPWDVLHQGISRQTGATMGTVSIIVGALVLLLWIPLRERPGVGTVANVVLVGLSLDAVLAVFPEVAADAWAARVGLMLGGIVLLGAATGLYITARMGSGPRDGLMTGLHRRTGRSVRLVRTGIEVLVLAVGFALGGTVGIGTAVFALTIGPVAQFFLRLFGTMIPSPSERMSDRISTQGRRTGILRVRSHRTDRNREPSCADAG</sequence>
<dbReference type="InterPro" id="IPR038750">
    <property type="entry name" value="YczE/YyaS-like"/>
</dbReference>
<proteinExistence type="predicted"/>
<evidence type="ECO:0000256" key="1">
    <source>
        <dbReference type="SAM" id="Phobius"/>
    </source>
</evidence>
<organism evidence="2 3">
    <name type="scientific">Streptomyces xiamenensis</name>
    <dbReference type="NCBI Taxonomy" id="408015"/>
    <lineage>
        <taxon>Bacteria</taxon>
        <taxon>Bacillati</taxon>
        <taxon>Actinomycetota</taxon>
        <taxon>Actinomycetes</taxon>
        <taxon>Kitasatosporales</taxon>
        <taxon>Streptomycetaceae</taxon>
        <taxon>Streptomyces</taxon>
    </lineage>
</organism>
<gene>
    <name evidence="2" type="ORF">SXIM_07180</name>
</gene>
<dbReference type="STRING" id="408015.SXIM_07180"/>
<name>A0A0F7FPW8_9ACTN</name>
<keyword evidence="1" id="KW-1133">Transmembrane helix</keyword>
<dbReference type="HOGENOM" id="CLU_083843_0_0_11"/>
<protein>
    <submittedName>
        <fullName evidence="2">Integral membrane protein</fullName>
    </submittedName>
</protein>
<dbReference type="AlphaFoldDB" id="A0A0F7FPW8"/>
<keyword evidence="3" id="KW-1185">Reference proteome</keyword>
<dbReference type="Proteomes" id="UP000034034">
    <property type="component" value="Chromosome"/>
</dbReference>
<keyword evidence="1" id="KW-0472">Membrane</keyword>
<evidence type="ECO:0000313" key="2">
    <source>
        <dbReference type="EMBL" id="AKG42102.1"/>
    </source>
</evidence>
<feature type="transmembrane region" description="Helical" evidence="1">
    <location>
        <begin position="105"/>
        <end position="125"/>
    </location>
</feature>
<dbReference type="KEGG" id="sxi:SXIM_07180"/>
<dbReference type="PANTHER" id="PTHR40078:SF1">
    <property type="entry name" value="INTEGRAL MEMBRANE PROTEIN"/>
    <property type="match status" value="1"/>
</dbReference>
<dbReference type="EMBL" id="CP009922">
    <property type="protein sequence ID" value="AKG42102.1"/>
    <property type="molecule type" value="Genomic_DNA"/>
</dbReference>
<feature type="transmembrane region" description="Helical" evidence="1">
    <location>
        <begin position="46"/>
        <end position="65"/>
    </location>
</feature>
<accession>A0A0F7FPW8</accession>
<dbReference type="RefSeq" id="WP_043176946.1">
    <property type="nucleotide sequence ID" value="NZ_CP009922.3"/>
</dbReference>
<feature type="transmembrane region" description="Helical" evidence="1">
    <location>
        <begin position="72"/>
        <end position="93"/>
    </location>
</feature>
<keyword evidence="1" id="KW-0812">Transmembrane</keyword>
<dbReference type="PANTHER" id="PTHR40078">
    <property type="entry name" value="INTEGRAL MEMBRANE PROTEIN-RELATED"/>
    <property type="match status" value="1"/>
</dbReference>
<evidence type="ECO:0000313" key="3">
    <source>
        <dbReference type="Proteomes" id="UP000034034"/>
    </source>
</evidence>